<protein>
    <recommendedName>
        <fullName evidence="4">TRAP transporter TAXI family solute receptor</fullName>
    </recommendedName>
</protein>
<comment type="caution">
    <text evidence="2">The sequence shown here is derived from an EMBL/GenBank/DDBJ whole genome shotgun (WGS) entry which is preliminary data.</text>
</comment>
<evidence type="ECO:0008006" key="4">
    <source>
        <dbReference type="Google" id="ProtNLM"/>
    </source>
</evidence>
<evidence type="ECO:0000313" key="3">
    <source>
        <dbReference type="Proteomes" id="UP000320593"/>
    </source>
</evidence>
<keyword evidence="3" id="KW-1185">Reference proteome</keyword>
<feature type="signal peptide" evidence="1">
    <location>
        <begin position="1"/>
        <end position="22"/>
    </location>
</feature>
<name>A0A562THF2_9HYPH</name>
<dbReference type="AlphaFoldDB" id="A0A562THF2"/>
<dbReference type="Pfam" id="PF16868">
    <property type="entry name" value="NMT1_3"/>
    <property type="match status" value="1"/>
</dbReference>
<gene>
    <name evidence="2" type="ORF">JM93_00643</name>
</gene>
<dbReference type="Proteomes" id="UP000320593">
    <property type="component" value="Unassembled WGS sequence"/>
</dbReference>
<reference evidence="2 3" key="1">
    <citation type="submission" date="2019-07" db="EMBL/GenBank/DDBJ databases">
        <title>Genomic Encyclopedia of Archaeal and Bacterial Type Strains, Phase II (KMG-II): from individual species to whole genera.</title>
        <authorList>
            <person name="Goeker M."/>
        </authorList>
    </citation>
    <scope>NUCLEOTIDE SEQUENCE [LARGE SCALE GENOMIC DNA]</scope>
    <source>
        <strain evidence="2 3">ATCC BAA-252</strain>
    </source>
</reference>
<accession>A0A562THF2</accession>
<organism evidence="2 3">
    <name type="scientific">Roseibium hamelinense</name>
    <dbReference type="NCBI Taxonomy" id="150831"/>
    <lineage>
        <taxon>Bacteria</taxon>
        <taxon>Pseudomonadati</taxon>
        <taxon>Pseudomonadota</taxon>
        <taxon>Alphaproteobacteria</taxon>
        <taxon>Hyphomicrobiales</taxon>
        <taxon>Stappiaceae</taxon>
        <taxon>Roseibium</taxon>
    </lineage>
</organism>
<evidence type="ECO:0000313" key="2">
    <source>
        <dbReference type="EMBL" id="TWI93089.1"/>
    </source>
</evidence>
<dbReference type="RefSeq" id="WP_145340591.1">
    <property type="nucleotide sequence ID" value="NZ_SMLY01000087.1"/>
</dbReference>
<feature type="chain" id="PRO_5022198954" description="TRAP transporter TAXI family solute receptor" evidence="1">
    <location>
        <begin position="23"/>
        <end position="320"/>
    </location>
</feature>
<proteinExistence type="predicted"/>
<dbReference type="OrthoDB" id="9776669at2"/>
<dbReference type="InterPro" id="IPR011852">
    <property type="entry name" value="TRAP_TAXI"/>
</dbReference>
<dbReference type="PANTHER" id="PTHR42941">
    <property type="entry name" value="SLL1037 PROTEIN"/>
    <property type="match status" value="1"/>
</dbReference>
<dbReference type="CDD" id="cd13568">
    <property type="entry name" value="PBP2_TAXI_TRAP_like_3"/>
    <property type="match status" value="1"/>
</dbReference>
<dbReference type="SUPFAM" id="SSF53850">
    <property type="entry name" value="Periplasmic binding protein-like II"/>
    <property type="match status" value="1"/>
</dbReference>
<sequence length="320" mass="34595">MKIASYALGAAMMASSFGAAQAAEQQFISIGTGGVTGVYYPTGGAICRLVNKNRKEHGIRCSVESTGGSIYNINTIRAGELEFGVAQSDWQYHAYNGTSKFEEAGPFENLRAVFSVHPEPVTILARGDAGVSNITDLKDKRLNIGNAGSGTRGTWDVIEGALGWSRDDLKLAAELKSAETGQALCDNKIDAYFWLVGHPSALTQETISSCEAVLVNATGPEIEKLVADRPYYRTATIPAGMYNNEDDITTFGVGATFVSSADVPDEVVYTLVKSVFEDFDSFTKLHPAFANLKEEEMIKDSLSAPLHPGAEKYYKERGWM</sequence>
<keyword evidence="1" id="KW-0732">Signal</keyword>
<evidence type="ECO:0000256" key="1">
    <source>
        <dbReference type="SAM" id="SignalP"/>
    </source>
</evidence>
<dbReference type="NCBIfam" id="TIGR02122">
    <property type="entry name" value="TRAP_TAXI"/>
    <property type="match status" value="1"/>
</dbReference>
<dbReference type="Gene3D" id="3.40.190.10">
    <property type="entry name" value="Periplasmic binding protein-like II"/>
    <property type="match status" value="2"/>
</dbReference>
<dbReference type="EMBL" id="VLLF01000001">
    <property type="protein sequence ID" value="TWI93089.1"/>
    <property type="molecule type" value="Genomic_DNA"/>
</dbReference>
<dbReference type="PANTHER" id="PTHR42941:SF1">
    <property type="entry name" value="SLL1037 PROTEIN"/>
    <property type="match status" value="1"/>
</dbReference>